<dbReference type="PANTHER" id="PTHR21330">
    <property type="entry name" value="E3 SUMO-PROTEIN LIGASE NSE2"/>
    <property type="match status" value="1"/>
</dbReference>
<gene>
    <name evidence="15" type="ORF">D9757_003477</name>
</gene>
<comment type="similarity">
    <text evidence="3">Belongs to the NSE2 family.</text>
</comment>
<feature type="region of interest" description="Disordered" evidence="12">
    <location>
        <begin position="425"/>
        <end position="503"/>
    </location>
</feature>
<dbReference type="Proteomes" id="UP000518752">
    <property type="component" value="Unassembled WGS sequence"/>
</dbReference>
<evidence type="ECO:0000256" key="11">
    <source>
        <dbReference type="SAM" id="Coils"/>
    </source>
</evidence>
<evidence type="ECO:0000313" key="15">
    <source>
        <dbReference type="EMBL" id="KAF5389208.1"/>
    </source>
</evidence>
<organism evidence="15 16">
    <name type="scientific">Collybiopsis confluens</name>
    <dbReference type="NCBI Taxonomy" id="2823264"/>
    <lineage>
        <taxon>Eukaryota</taxon>
        <taxon>Fungi</taxon>
        <taxon>Dikarya</taxon>
        <taxon>Basidiomycota</taxon>
        <taxon>Agaricomycotina</taxon>
        <taxon>Agaricomycetes</taxon>
        <taxon>Agaricomycetidae</taxon>
        <taxon>Agaricales</taxon>
        <taxon>Marasmiineae</taxon>
        <taxon>Omphalotaceae</taxon>
        <taxon>Collybiopsis</taxon>
    </lineage>
</organism>
<feature type="domain" description="SET" evidence="13">
    <location>
        <begin position="1"/>
        <end position="109"/>
    </location>
</feature>
<dbReference type="UniPathway" id="UPA00886"/>
<feature type="compositionally biased region" description="Acidic residues" evidence="12">
    <location>
        <begin position="494"/>
        <end position="503"/>
    </location>
</feature>
<dbReference type="GO" id="GO:0000724">
    <property type="term" value="P:double-strand break repair via homologous recombination"/>
    <property type="evidence" value="ECO:0007669"/>
    <property type="project" value="InterPro"/>
</dbReference>
<dbReference type="GO" id="GO:0008270">
    <property type="term" value="F:zinc ion binding"/>
    <property type="evidence" value="ECO:0007669"/>
    <property type="project" value="UniProtKB-KW"/>
</dbReference>
<dbReference type="AlphaFoldDB" id="A0A8H5HTJ5"/>
<evidence type="ECO:0000256" key="3">
    <source>
        <dbReference type="ARBA" id="ARBA00008212"/>
    </source>
</evidence>
<dbReference type="CDD" id="cd10540">
    <property type="entry name" value="SET_SpSet7-like"/>
    <property type="match status" value="1"/>
</dbReference>
<feature type="domain" description="SP-RING-type" evidence="14">
    <location>
        <begin position="690"/>
        <end position="772"/>
    </location>
</feature>
<dbReference type="InterPro" id="IPR004181">
    <property type="entry name" value="Znf_MIZ"/>
</dbReference>
<keyword evidence="9" id="KW-0539">Nucleus</keyword>
<name>A0A8H5HTJ5_9AGAR</name>
<dbReference type="Gene3D" id="2.170.270.10">
    <property type="entry name" value="SET domain"/>
    <property type="match status" value="1"/>
</dbReference>
<dbReference type="PROSITE" id="PS50280">
    <property type="entry name" value="SET"/>
    <property type="match status" value="1"/>
</dbReference>
<evidence type="ECO:0000256" key="7">
    <source>
        <dbReference type="ARBA" id="ARBA00022786"/>
    </source>
</evidence>
<dbReference type="InterPro" id="IPR026846">
    <property type="entry name" value="Nse2(Mms21)"/>
</dbReference>
<comment type="subcellular location">
    <subcellularLocation>
        <location evidence="1">Nucleus</location>
    </subcellularLocation>
</comment>
<accession>A0A8H5HTJ5</accession>
<evidence type="ECO:0000256" key="8">
    <source>
        <dbReference type="ARBA" id="ARBA00022833"/>
    </source>
</evidence>
<keyword evidence="6 10" id="KW-0863">Zinc-finger</keyword>
<comment type="caution">
    <text evidence="15">The sequence shown here is derived from an EMBL/GenBank/DDBJ whole genome shotgun (WGS) entry which is preliminary data.</text>
</comment>
<dbReference type="CDD" id="cd16651">
    <property type="entry name" value="SPL-RING_NSE2"/>
    <property type="match status" value="1"/>
</dbReference>
<evidence type="ECO:0000256" key="6">
    <source>
        <dbReference type="ARBA" id="ARBA00022771"/>
    </source>
</evidence>
<evidence type="ECO:0000256" key="5">
    <source>
        <dbReference type="ARBA" id="ARBA00022723"/>
    </source>
</evidence>
<dbReference type="GO" id="GO:0005634">
    <property type="term" value="C:nucleus"/>
    <property type="evidence" value="ECO:0007669"/>
    <property type="project" value="UniProtKB-SubCell"/>
</dbReference>
<evidence type="ECO:0008006" key="17">
    <source>
        <dbReference type="Google" id="ProtNLM"/>
    </source>
</evidence>
<keyword evidence="8" id="KW-0862">Zinc</keyword>
<dbReference type="Pfam" id="PF00856">
    <property type="entry name" value="SET"/>
    <property type="match status" value="1"/>
</dbReference>
<evidence type="ECO:0000313" key="16">
    <source>
        <dbReference type="Proteomes" id="UP000518752"/>
    </source>
</evidence>
<keyword evidence="16" id="KW-1185">Reference proteome</keyword>
<dbReference type="InterPro" id="IPR001214">
    <property type="entry name" value="SET_dom"/>
</dbReference>
<dbReference type="SUPFAM" id="SSF82199">
    <property type="entry name" value="SET domain"/>
    <property type="match status" value="1"/>
</dbReference>
<dbReference type="Pfam" id="PF11789">
    <property type="entry name" value="zf-Nse"/>
    <property type="match status" value="1"/>
</dbReference>
<evidence type="ECO:0000259" key="13">
    <source>
        <dbReference type="PROSITE" id="PS50280"/>
    </source>
</evidence>
<keyword evidence="11" id="KW-0175">Coiled coil</keyword>
<reference evidence="15 16" key="1">
    <citation type="journal article" date="2020" name="ISME J.">
        <title>Uncovering the hidden diversity of litter-decomposition mechanisms in mushroom-forming fungi.</title>
        <authorList>
            <person name="Floudas D."/>
            <person name="Bentzer J."/>
            <person name="Ahren D."/>
            <person name="Johansson T."/>
            <person name="Persson P."/>
            <person name="Tunlid A."/>
        </authorList>
    </citation>
    <scope>NUCLEOTIDE SEQUENCE [LARGE SCALE GENOMIC DNA]</scope>
    <source>
        <strain evidence="15 16">CBS 406.79</strain>
    </source>
</reference>
<evidence type="ECO:0000256" key="9">
    <source>
        <dbReference type="ARBA" id="ARBA00023242"/>
    </source>
</evidence>
<keyword evidence="7" id="KW-0833">Ubl conjugation pathway</keyword>
<comment type="pathway">
    <text evidence="2">Protein modification; protein sumoylation.</text>
</comment>
<evidence type="ECO:0000259" key="14">
    <source>
        <dbReference type="PROSITE" id="PS51044"/>
    </source>
</evidence>
<sequence length="788" mass="88401">MFTRIGHSEGKGRAVFACRKIPRHTIVEISPVLLFGAEEYEKHGKYTILDHYTFKWKAGRFALALGIGSLFNHSNSPNISYFLDPQTDSIRYQTVRDIEQDEELCIFYGHNLWFDPIDPTISVQESDLQDGWGGLLSATQDFDPDEIVEEDFLPFTRFKSPVDDEEDLESIKTTPAWVVDIPEPRQITSLLKWLKTSGLDDPVLSHLKRVRKHKDQTTMLLSITPDPPEIPPELQLFHPYQIPVPSSAALTLTSLNLKITFWPTIYAPKRKGEVDPWTRGKLKWATDAAQVIIAEASKAQSEGELPISAYMPPSYNDDVLYQTALARDTRTSVSHPLRHAALNLVRKVADLDTQLPQGPTAVENGTNYLLTSRHFLYLSNEKNRWVRGHDQSSNAAGCKSSIRHLSQRDDGSSSALCFVPVMPVASSSARRKPNTRTRVQPDSDIEDGPSQRSAREEVDDDEDDEPRRVVAVAKEATKGKGRTSVVQKNQANDDNGDALDDDDDNDKIDIANFADQPLDRTNLLSMRGLAKDWETIKQVVGRGNSMVGDVAVALADAAEGDDGGKGLLELERLLQELIDVENEMQINQDAVERLSQDVASGEQIAGRLLKNQYPQLTFLANRTMPKNGIEPTFKRIRKVTRPKPQGKSMRRAKRIKTSSSLFMQEIKNPGQAMPPVTEFLPKENGDDSDDDEDLEIGAVTQDYKCPLTLRPLENPVTSNVCGHSFSRDALHEYFVNSRGSKDCPASGCSEKFSISDCKVNKELARKLKLHERRLKKREEEMEVDEVVE</sequence>
<proteinExistence type="inferred from homology"/>
<dbReference type="GO" id="GO:0030915">
    <property type="term" value="C:Smc5-Smc6 complex"/>
    <property type="evidence" value="ECO:0007669"/>
    <property type="project" value="InterPro"/>
</dbReference>
<evidence type="ECO:0000256" key="10">
    <source>
        <dbReference type="PROSITE-ProRule" id="PRU00452"/>
    </source>
</evidence>
<dbReference type="SMART" id="SM00317">
    <property type="entry name" value="SET"/>
    <property type="match status" value="1"/>
</dbReference>
<dbReference type="GO" id="GO:0016925">
    <property type="term" value="P:protein sumoylation"/>
    <property type="evidence" value="ECO:0007669"/>
    <property type="project" value="UniProtKB-UniPathway"/>
</dbReference>
<evidence type="ECO:0000256" key="4">
    <source>
        <dbReference type="ARBA" id="ARBA00022679"/>
    </source>
</evidence>
<dbReference type="SUPFAM" id="SSF57850">
    <property type="entry name" value="RING/U-box"/>
    <property type="match status" value="1"/>
</dbReference>
<dbReference type="PROSITE" id="PS51044">
    <property type="entry name" value="ZF_SP_RING"/>
    <property type="match status" value="1"/>
</dbReference>
<evidence type="ECO:0000256" key="12">
    <source>
        <dbReference type="SAM" id="MobiDB-lite"/>
    </source>
</evidence>
<keyword evidence="4" id="KW-0808">Transferase</keyword>
<dbReference type="InterPro" id="IPR046341">
    <property type="entry name" value="SET_dom_sf"/>
</dbReference>
<evidence type="ECO:0000256" key="2">
    <source>
        <dbReference type="ARBA" id="ARBA00004718"/>
    </source>
</evidence>
<protein>
    <recommendedName>
        <fullName evidence="17">SET domain-containing protein</fullName>
    </recommendedName>
</protein>
<dbReference type="Gene3D" id="3.30.40.10">
    <property type="entry name" value="Zinc/RING finger domain, C3HC4 (zinc finger)"/>
    <property type="match status" value="1"/>
</dbReference>
<dbReference type="PANTHER" id="PTHR21330:SF1">
    <property type="entry name" value="E3 SUMO-PROTEIN LIGASE NSE2"/>
    <property type="match status" value="1"/>
</dbReference>
<dbReference type="InterPro" id="IPR013083">
    <property type="entry name" value="Znf_RING/FYVE/PHD"/>
</dbReference>
<feature type="coiled-coil region" evidence="11">
    <location>
        <begin position="567"/>
        <end position="597"/>
    </location>
</feature>
<evidence type="ECO:0000256" key="1">
    <source>
        <dbReference type="ARBA" id="ARBA00004123"/>
    </source>
</evidence>
<keyword evidence="5" id="KW-0479">Metal-binding</keyword>
<dbReference type="EMBL" id="JAACJN010000023">
    <property type="protein sequence ID" value="KAF5389208.1"/>
    <property type="molecule type" value="Genomic_DNA"/>
</dbReference>
<dbReference type="GO" id="GO:0061665">
    <property type="term" value="F:SUMO ligase activity"/>
    <property type="evidence" value="ECO:0007669"/>
    <property type="project" value="TreeGrafter"/>
</dbReference>
<dbReference type="OrthoDB" id="3180714at2759"/>